<organism evidence="1 2">
    <name type="scientific">candidate division WWE3 bacterium CG08_land_8_20_14_0_20_41_10</name>
    <dbReference type="NCBI Taxonomy" id="1975085"/>
    <lineage>
        <taxon>Bacteria</taxon>
        <taxon>Katanobacteria</taxon>
    </lineage>
</organism>
<sequence length="59" mass="6981">MPVRAQAKAGAQKWFKRLFNKNTDLCLTRKRKYRGRRVPSARKLKPEVTAVARQQQLWV</sequence>
<dbReference type="Proteomes" id="UP000231252">
    <property type="component" value="Unassembled WGS sequence"/>
</dbReference>
<accession>A0A2H0XC82</accession>
<gene>
    <name evidence="1" type="ORF">COT50_01855</name>
</gene>
<protein>
    <submittedName>
        <fullName evidence="1">Uncharacterized protein</fullName>
    </submittedName>
</protein>
<dbReference type="EMBL" id="PEYU01000032">
    <property type="protein sequence ID" value="PIS22471.1"/>
    <property type="molecule type" value="Genomic_DNA"/>
</dbReference>
<dbReference type="AlphaFoldDB" id="A0A2H0XC82"/>
<comment type="caution">
    <text evidence="1">The sequence shown here is derived from an EMBL/GenBank/DDBJ whole genome shotgun (WGS) entry which is preliminary data.</text>
</comment>
<name>A0A2H0XC82_UNCKA</name>
<evidence type="ECO:0000313" key="1">
    <source>
        <dbReference type="EMBL" id="PIS22471.1"/>
    </source>
</evidence>
<reference evidence="2" key="1">
    <citation type="submission" date="2017-09" db="EMBL/GenBank/DDBJ databases">
        <title>Depth-based differentiation of microbial function through sediment-hosted aquifers and enrichment of novel symbionts in the deep terrestrial subsurface.</title>
        <authorList>
            <person name="Probst A.J."/>
            <person name="Ladd B."/>
            <person name="Jarett J.K."/>
            <person name="Geller-Mcgrath D.E."/>
            <person name="Sieber C.M.K."/>
            <person name="Emerson J.B."/>
            <person name="Anantharaman K."/>
            <person name="Thomas B.C."/>
            <person name="Malmstrom R."/>
            <person name="Stieglmeier M."/>
            <person name="Klingl A."/>
            <person name="Woyke T."/>
            <person name="Ryan C.M."/>
            <person name="Banfield J.F."/>
        </authorList>
    </citation>
    <scope>NUCLEOTIDE SEQUENCE [LARGE SCALE GENOMIC DNA]</scope>
</reference>
<evidence type="ECO:0000313" key="2">
    <source>
        <dbReference type="Proteomes" id="UP000231252"/>
    </source>
</evidence>
<proteinExistence type="predicted"/>